<dbReference type="InterPro" id="IPR050793">
    <property type="entry name" value="CMP-NeuNAc_synthase"/>
</dbReference>
<protein>
    <recommendedName>
        <fullName evidence="3">N-acylneuraminate cytidylyltransferase</fullName>
    </recommendedName>
</protein>
<reference evidence="1" key="1">
    <citation type="submission" date="2021-05" db="EMBL/GenBank/DDBJ databases">
        <title>The genome of the haptophyte Pavlova lutheri (Diacronema luteri, Pavlovales) - a model for lipid biosynthesis in eukaryotic algae.</title>
        <authorList>
            <person name="Hulatt C.J."/>
            <person name="Posewitz M.C."/>
        </authorList>
    </citation>
    <scope>NUCLEOTIDE SEQUENCE</scope>
    <source>
        <strain evidence="1">NIVA-4/92</strain>
    </source>
</reference>
<comment type="caution">
    <text evidence="1">The sequence shown here is derived from an EMBL/GenBank/DDBJ whole genome shotgun (WGS) entry which is preliminary data.</text>
</comment>
<dbReference type="PANTHER" id="PTHR21485:SF3">
    <property type="entry name" value="N-ACYLNEURAMINATE CYTIDYLYLTRANSFERASE"/>
    <property type="match status" value="1"/>
</dbReference>
<keyword evidence="2" id="KW-1185">Reference proteome</keyword>
<dbReference type="OMA" id="AYHMKEL"/>
<organism evidence="1 2">
    <name type="scientific">Diacronema lutheri</name>
    <name type="common">Unicellular marine alga</name>
    <name type="synonym">Monochrysis lutheri</name>
    <dbReference type="NCBI Taxonomy" id="2081491"/>
    <lineage>
        <taxon>Eukaryota</taxon>
        <taxon>Haptista</taxon>
        <taxon>Haptophyta</taxon>
        <taxon>Pavlovophyceae</taxon>
        <taxon>Pavlovales</taxon>
        <taxon>Pavlovaceae</taxon>
        <taxon>Diacronema</taxon>
    </lineage>
</organism>
<dbReference type="AlphaFoldDB" id="A0A8J6CHX7"/>
<dbReference type="InterPro" id="IPR003329">
    <property type="entry name" value="Cytidylyl_trans"/>
</dbReference>
<gene>
    <name evidence="1" type="ORF">KFE25_013301</name>
</gene>
<sequence>MSSAPPEGKPRVIAVVPARGGSVGIPLKNIKPLLGRPLIDWAVRSALDSGIFAEVWVSTDHDAIAAEAERSGAKVFRRSAETSTSVASTESAMVEFTTAHPDFDILCLIQATSPLVVPEDFTKALAEFRAQGADSLVTAVRAHRFLWRKDPTTGEASAVNYDPLRRPRRQDWSGELIENGAFYFTAKGLWESTHCRLGGRMALFEMEEHTLAELDSQVDWEIVAGLCTKYGHFGGAGRPAAA</sequence>
<dbReference type="CDD" id="cd02513">
    <property type="entry name" value="CMP-NeuAc_Synthase"/>
    <property type="match status" value="1"/>
</dbReference>
<dbReference type="Gene3D" id="3.90.550.10">
    <property type="entry name" value="Spore Coat Polysaccharide Biosynthesis Protein SpsA, Chain A"/>
    <property type="match status" value="1"/>
</dbReference>
<name>A0A8J6CHX7_DIALT</name>
<evidence type="ECO:0000313" key="2">
    <source>
        <dbReference type="Proteomes" id="UP000751190"/>
    </source>
</evidence>
<dbReference type="Pfam" id="PF02348">
    <property type="entry name" value="CTP_transf_3"/>
    <property type="match status" value="1"/>
</dbReference>
<dbReference type="PANTHER" id="PTHR21485">
    <property type="entry name" value="HAD SUPERFAMILY MEMBERS CMAS AND KDSC"/>
    <property type="match status" value="1"/>
</dbReference>
<proteinExistence type="predicted"/>
<dbReference type="Proteomes" id="UP000751190">
    <property type="component" value="Unassembled WGS sequence"/>
</dbReference>
<accession>A0A8J6CHX7</accession>
<evidence type="ECO:0008006" key="3">
    <source>
        <dbReference type="Google" id="ProtNLM"/>
    </source>
</evidence>
<dbReference type="OrthoDB" id="10262032at2759"/>
<dbReference type="EMBL" id="JAGTXO010000004">
    <property type="protein sequence ID" value="KAG8468218.1"/>
    <property type="molecule type" value="Genomic_DNA"/>
</dbReference>
<dbReference type="InterPro" id="IPR029044">
    <property type="entry name" value="Nucleotide-diphossugar_trans"/>
</dbReference>
<evidence type="ECO:0000313" key="1">
    <source>
        <dbReference type="EMBL" id="KAG8468218.1"/>
    </source>
</evidence>
<dbReference type="GO" id="GO:0008781">
    <property type="term" value="F:N-acylneuraminate cytidylyltransferase activity"/>
    <property type="evidence" value="ECO:0007669"/>
    <property type="project" value="TreeGrafter"/>
</dbReference>
<dbReference type="SUPFAM" id="SSF53448">
    <property type="entry name" value="Nucleotide-diphospho-sugar transferases"/>
    <property type="match status" value="1"/>
</dbReference>